<dbReference type="PANTHER" id="PTHR35549">
    <property type="entry name" value="OS04G0584500 PROTEIN"/>
    <property type="match status" value="1"/>
</dbReference>
<proteinExistence type="predicted"/>
<feature type="region of interest" description="Disordered" evidence="1">
    <location>
        <begin position="56"/>
        <end position="78"/>
    </location>
</feature>
<dbReference type="InterPro" id="IPR016024">
    <property type="entry name" value="ARM-type_fold"/>
</dbReference>
<dbReference type="Proteomes" id="UP000323000">
    <property type="component" value="Chromosome 13"/>
</dbReference>
<evidence type="ECO:0000259" key="2">
    <source>
        <dbReference type="Pfam" id="PF23568"/>
    </source>
</evidence>
<keyword evidence="6" id="KW-1185">Reference proteome</keyword>
<reference evidence="6" key="1">
    <citation type="journal article" date="2019" name="Gigascience">
        <title>De novo genome assembly of the endangered Acer yangbiense, a plant species with extremely small populations endemic to Yunnan Province, China.</title>
        <authorList>
            <person name="Yang J."/>
            <person name="Wariss H.M."/>
            <person name="Tao L."/>
            <person name="Zhang R."/>
            <person name="Yun Q."/>
            <person name="Hollingsworth P."/>
            <person name="Dao Z."/>
            <person name="Luo G."/>
            <person name="Guo H."/>
            <person name="Ma Y."/>
            <person name="Sun W."/>
        </authorList>
    </citation>
    <scope>NUCLEOTIDE SEQUENCE [LARGE SCALE GENOMIC DNA]</scope>
    <source>
        <strain evidence="6">cv. Malutang</strain>
    </source>
</reference>
<dbReference type="Pfam" id="PF23654">
    <property type="entry name" value="ARM_LIN_2nd"/>
    <property type="match status" value="1"/>
</dbReference>
<dbReference type="OrthoDB" id="635642at2759"/>
<dbReference type="InterPro" id="IPR011989">
    <property type="entry name" value="ARM-like"/>
</dbReference>
<dbReference type="InterPro" id="IPR056512">
    <property type="entry name" value="LIN_N"/>
</dbReference>
<feature type="compositionally biased region" description="Low complexity" evidence="1">
    <location>
        <begin position="66"/>
        <end position="76"/>
    </location>
</feature>
<dbReference type="Pfam" id="PF23568">
    <property type="entry name" value="ARM_LIN"/>
    <property type="match status" value="1"/>
</dbReference>
<feature type="domain" description="Putative E3 ubiquitin-protein ligase LIN ARM repeats" evidence="4">
    <location>
        <begin position="449"/>
        <end position="610"/>
    </location>
</feature>
<feature type="region of interest" description="Disordered" evidence="1">
    <location>
        <begin position="1046"/>
        <end position="1074"/>
    </location>
</feature>
<dbReference type="InterPro" id="IPR056514">
    <property type="entry name" value="ARM_LIN_2nd"/>
</dbReference>
<evidence type="ECO:0000313" key="6">
    <source>
        <dbReference type="Proteomes" id="UP000323000"/>
    </source>
</evidence>
<feature type="compositionally biased region" description="Polar residues" evidence="1">
    <location>
        <begin position="56"/>
        <end position="65"/>
    </location>
</feature>
<evidence type="ECO:0000259" key="4">
    <source>
        <dbReference type="Pfam" id="PF23654"/>
    </source>
</evidence>
<dbReference type="Gene3D" id="1.25.10.10">
    <property type="entry name" value="Leucine-rich Repeat Variant"/>
    <property type="match status" value="1"/>
</dbReference>
<sequence>MAASLQQLLKEDGFVNGKLSKNPKQVKLKDRVAPDDSVALPIYICHDLKRFDFSKQNSDNQDSTQKGSSVVSSKRVGLGREEPPIDEVAIRAVISILSGYIGRYVKDENFRQIVKEKFSNCLAMRRSKDSDNGILANMELGVENIDKLVKYGGTTKKELRLKLSRNSIQLLSIVASLNSKKSRHNSTCGISNSHLSAFAQLYLSIIYKLDKNDRISARHLLQVFCDSPFLARTHLLPDLWEHFFLPHLLHLKVWYHKEVEFLSNLQFGEKEKRIKALNMVYNDQMDKGTTQFAVYYKQWLKIGGDKAPAVPTVPLPSRPSYGSSRRRSSDSYASCSSTSNNLYQAVFGPTSERRSRSMDIVNPNRALIDASWGLDEDTKLSVDIDNYNKFNYVQNKMSFCPRPYQVELRPETQKLGVFRFLTCQDQRVQTEFLLRKNSTRYEDKAYFQSSELSRAITTICSSDCLVECEFAIRLVAKAWLSSRSDPSTEAELSKASLIEGMLEVLFASNNDEILELTTSLLAEIVSRNDLIKQIILNYDPQLEIFIRLLRSSSLFLKSAVLLYLLKPKAKQMISTEWVPLVLRVLEFGDSLQTLFTVSCSARAAAFYFLDQLVNGFDEDKNLENAREVVSLGGLGLLVARFEKGEINDRNKAASIILCCIRVDESCKNYLAETLNKASILELIAVENHKYSNGCAINLLAELLCLTRRTQIMKFLDELNCGWGGFNTMHILLVYLQKAPPEEQPLVAAILLQLDLLGDPLKSSIYREEAVETIIAALDCQKCNEKVQKQSARALMMLGGHFSCSEEEVTTGKWLLKQAGLHDNSDDSFYCKASTVVDQILNEEEQEAAEIWQRRVAIGLVMKSGNKEGLLGGLANCIANGIPSLVRASLFTVAWITNFLHSLADENLLSMASSILLPQLIQSSTYDSTLEDQVLASFSFQRLTTTLESGQRKYRLQHDSDVRFLLLGQTVVPEIPIRVPVAPSPPPFATELVPTTQQFRLRPEVPIWDGDNGIQDTFIADEQERAVDANDSYSSDGDEIHESREVFNSHEDDVDTNTQGQNTGQNQEQNQWQNQGQNQWQCGAYGQTCDTIPSRWVVPFADQYSISTNSTACSTSFCDC</sequence>
<feature type="domain" description="Putative E3 ubiquitin-protein ligase LIN ARM-like" evidence="3">
    <location>
        <begin position="611"/>
        <end position="950"/>
    </location>
</feature>
<accession>A0A5C7GW11</accession>
<feature type="domain" description="Putative E3 ubiquitin-protein ligase LIN N-terminal" evidence="2">
    <location>
        <begin position="88"/>
        <end position="317"/>
    </location>
</feature>
<dbReference type="PANTHER" id="PTHR35549:SF3">
    <property type="entry name" value="E3 UBIQUITIN-PROTEIN LIGASE LIN"/>
    <property type="match status" value="1"/>
</dbReference>
<protein>
    <submittedName>
        <fullName evidence="5">Uncharacterized protein</fullName>
    </submittedName>
</protein>
<dbReference type="InterPro" id="IPR055566">
    <property type="entry name" value="ARM_LIN"/>
</dbReference>
<dbReference type="SUPFAM" id="SSF48371">
    <property type="entry name" value="ARM repeat"/>
    <property type="match status" value="2"/>
</dbReference>
<gene>
    <name evidence="5" type="ORF">EZV62_027570</name>
</gene>
<comment type="caution">
    <text evidence="5">The sequence shown here is derived from an EMBL/GenBank/DDBJ whole genome shotgun (WGS) entry which is preliminary data.</text>
</comment>
<dbReference type="EMBL" id="VAHF01000013">
    <property type="protein sequence ID" value="TXG48276.1"/>
    <property type="molecule type" value="Genomic_DNA"/>
</dbReference>
<feature type="compositionally biased region" description="Low complexity" evidence="1">
    <location>
        <begin position="1055"/>
        <end position="1074"/>
    </location>
</feature>
<dbReference type="AlphaFoldDB" id="A0A5C7GW11"/>
<name>A0A5C7GW11_9ROSI</name>
<evidence type="ECO:0000313" key="5">
    <source>
        <dbReference type="EMBL" id="TXG48276.1"/>
    </source>
</evidence>
<evidence type="ECO:0000256" key="1">
    <source>
        <dbReference type="SAM" id="MobiDB-lite"/>
    </source>
</evidence>
<dbReference type="Pfam" id="PF23628">
    <property type="entry name" value="ARM_LIN_C"/>
    <property type="match status" value="1"/>
</dbReference>
<organism evidence="5 6">
    <name type="scientific">Acer yangbiense</name>
    <dbReference type="NCBI Taxonomy" id="1000413"/>
    <lineage>
        <taxon>Eukaryota</taxon>
        <taxon>Viridiplantae</taxon>
        <taxon>Streptophyta</taxon>
        <taxon>Embryophyta</taxon>
        <taxon>Tracheophyta</taxon>
        <taxon>Spermatophyta</taxon>
        <taxon>Magnoliopsida</taxon>
        <taxon>eudicotyledons</taxon>
        <taxon>Gunneridae</taxon>
        <taxon>Pentapetalae</taxon>
        <taxon>rosids</taxon>
        <taxon>malvids</taxon>
        <taxon>Sapindales</taxon>
        <taxon>Sapindaceae</taxon>
        <taxon>Hippocastanoideae</taxon>
        <taxon>Acereae</taxon>
        <taxon>Acer</taxon>
    </lineage>
</organism>
<feature type="region of interest" description="Disordered" evidence="1">
    <location>
        <begin position="313"/>
        <end position="337"/>
    </location>
</feature>
<evidence type="ECO:0000259" key="3">
    <source>
        <dbReference type="Pfam" id="PF23628"/>
    </source>
</evidence>